<evidence type="ECO:0000256" key="1">
    <source>
        <dbReference type="SAM" id="MobiDB-lite"/>
    </source>
</evidence>
<evidence type="ECO:0000313" key="3">
    <source>
        <dbReference type="EMBL" id="MBO8193930.1"/>
    </source>
</evidence>
<keyword evidence="4" id="KW-1185">Reference proteome</keyword>
<feature type="compositionally biased region" description="Acidic residues" evidence="1">
    <location>
        <begin position="89"/>
        <end position="107"/>
    </location>
</feature>
<protein>
    <submittedName>
        <fullName evidence="3">Uncharacterized protein</fullName>
    </submittedName>
</protein>
<evidence type="ECO:0000256" key="2">
    <source>
        <dbReference type="SAM" id="Phobius"/>
    </source>
</evidence>
<feature type="region of interest" description="Disordered" evidence="1">
    <location>
        <begin position="1"/>
        <end position="25"/>
    </location>
</feature>
<sequence>MPDDVGGRPFPDGEDPEYRDHGAADDEFASVVFDEDFVRAAEVHEPSAAERILASAQSHAEHLENENLRAAEDGYGHPRGEGEFPHDEFADDDTYDPFDDDPDDDEGRFDRSDYRTEYDASEGCPPELDPAYEHGADFGYLHTRGRYAPYGAGRRPYRGHRAWQRPIAWVLAVVMGIGMVALAFSAVYRGTSGQRQNPSPPPATTGVDPSGPGALPTVSAEPPGG</sequence>
<dbReference type="Proteomes" id="UP001519064">
    <property type="component" value="Unassembled WGS sequence"/>
</dbReference>
<feature type="region of interest" description="Disordered" evidence="1">
    <location>
        <begin position="191"/>
        <end position="225"/>
    </location>
</feature>
<feature type="transmembrane region" description="Helical" evidence="2">
    <location>
        <begin position="167"/>
        <end position="188"/>
    </location>
</feature>
<comment type="caution">
    <text evidence="3">The sequence shown here is derived from an EMBL/GenBank/DDBJ whole genome shotgun (WGS) entry which is preliminary data.</text>
</comment>
<dbReference type="RefSeq" id="WP_209241040.1">
    <property type="nucleotide sequence ID" value="NZ_JADKMA010000102.1"/>
</dbReference>
<proteinExistence type="predicted"/>
<name>A0ABS3XEZ4_9ACTN</name>
<gene>
    <name evidence="3" type="ORF">ITI46_20000</name>
</gene>
<evidence type="ECO:0000313" key="4">
    <source>
        <dbReference type="Proteomes" id="UP001519064"/>
    </source>
</evidence>
<keyword evidence="2" id="KW-0472">Membrane</keyword>
<organism evidence="3 4">
    <name type="scientific">Streptomyces oryzae</name>
    <dbReference type="NCBI Taxonomy" id="1434886"/>
    <lineage>
        <taxon>Bacteria</taxon>
        <taxon>Bacillati</taxon>
        <taxon>Actinomycetota</taxon>
        <taxon>Actinomycetes</taxon>
        <taxon>Kitasatosporales</taxon>
        <taxon>Streptomycetaceae</taxon>
        <taxon>Streptomyces</taxon>
    </lineage>
</organism>
<feature type="region of interest" description="Disordered" evidence="1">
    <location>
        <begin position="44"/>
        <end position="131"/>
    </location>
</feature>
<keyword evidence="2" id="KW-1133">Transmembrane helix</keyword>
<feature type="compositionally biased region" description="Basic and acidic residues" evidence="1">
    <location>
        <begin position="59"/>
        <end position="88"/>
    </location>
</feature>
<dbReference type="EMBL" id="JADKMA010000102">
    <property type="protein sequence ID" value="MBO8193930.1"/>
    <property type="molecule type" value="Genomic_DNA"/>
</dbReference>
<feature type="compositionally biased region" description="Basic and acidic residues" evidence="1">
    <location>
        <begin position="108"/>
        <end position="118"/>
    </location>
</feature>
<keyword evidence="2" id="KW-0812">Transmembrane</keyword>
<reference evidence="3 4" key="1">
    <citation type="submission" date="2020-11" db="EMBL/GenBank/DDBJ databases">
        <title>Streptomyces spirodelae sp. nov., isolated from duckweed.</title>
        <authorList>
            <person name="Saimee Y."/>
            <person name="Duangmal K."/>
        </authorList>
    </citation>
    <scope>NUCLEOTIDE SEQUENCE [LARGE SCALE GENOMIC DNA]</scope>
    <source>
        <strain evidence="3 4">S16-07</strain>
    </source>
</reference>
<accession>A0ABS3XEZ4</accession>